<dbReference type="Pfam" id="PF20432">
    <property type="entry name" value="Xre-like-HTH"/>
    <property type="match status" value="1"/>
</dbReference>
<dbReference type="Pfam" id="PF09722">
    <property type="entry name" value="Xre_MbcA_ParS_C"/>
    <property type="match status" value="1"/>
</dbReference>
<dbReference type="NCBIfam" id="TIGR02293">
    <property type="entry name" value="TAS_TIGR02293"/>
    <property type="match status" value="1"/>
</dbReference>
<sequence length="156" mass="17089">MIRHLSHGDQGRESDMTGQAIAKTLGLDEQGESPMALVEIVRRGLPREALEALASSLRVSLSDLAEILPVSPRTLQRYSASKVRLLPKELSDHMLQIAKVYVRALEVFEDEERALAWLHAPIMSLGGKVPLSLLDTSAGVDLVMTTLGRIEYGVFA</sequence>
<dbReference type="Proteomes" id="UP001060414">
    <property type="component" value="Chromosome"/>
</dbReference>
<feature type="domain" description="Antitoxin Xre/MbcA/ParS-like toxin-binding" evidence="1">
    <location>
        <begin position="104"/>
        <end position="153"/>
    </location>
</feature>
<gene>
    <name evidence="3" type="ORF">L9S41_15545</name>
</gene>
<dbReference type="RefSeq" id="WP_260747435.1">
    <property type="nucleotide sequence ID" value="NZ_CP092109.1"/>
</dbReference>
<evidence type="ECO:0000259" key="2">
    <source>
        <dbReference type="Pfam" id="PF20432"/>
    </source>
</evidence>
<name>A0ABY5ZIW7_9BACT</name>
<dbReference type="InterPro" id="IPR011979">
    <property type="entry name" value="Antitox_Xre"/>
</dbReference>
<evidence type="ECO:0000313" key="3">
    <source>
        <dbReference type="EMBL" id="UWZ79080.1"/>
    </source>
</evidence>
<evidence type="ECO:0000313" key="4">
    <source>
        <dbReference type="Proteomes" id="UP001060414"/>
    </source>
</evidence>
<reference evidence="3" key="1">
    <citation type="journal article" date="2022" name="Environ. Microbiol.">
        <title>Geoalkalibacter halelectricus SAP #1 sp. nov. possessing extracellular electron transfer and mineral#reducing capabilities from a haloalkaline environment.</title>
        <authorList>
            <person name="Yadav S."/>
            <person name="Singh R."/>
            <person name="Sundharam S.S."/>
            <person name="Chaudhary S."/>
            <person name="Krishnamurthi S."/>
            <person name="Patil S.A."/>
        </authorList>
    </citation>
    <scope>NUCLEOTIDE SEQUENCE</scope>
    <source>
        <strain evidence="3">SAP-1</strain>
    </source>
</reference>
<evidence type="ECO:0000259" key="1">
    <source>
        <dbReference type="Pfam" id="PF09722"/>
    </source>
</evidence>
<dbReference type="InterPro" id="IPR024467">
    <property type="entry name" value="Xre/MbcA/ParS-like_toxin-bd"/>
</dbReference>
<protein>
    <submittedName>
        <fullName evidence="3">DUF2384 domain-containing protein</fullName>
    </submittedName>
</protein>
<organism evidence="3 4">
    <name type="scientific">Geoalkalibacter halelectricus</name>
    <dbReference type="NCBI Taxonomy" id="2847045"/>
    <lineage>
        <taxon>Bacteria</taxon>
        <taxon>Pseudomonadati</taxon>
        <taxon>Thermodesulfobacteriota</taxon>
        <taxon>Desulfuromonadia</taxon>
        <taxon>Desulfuromonadales</taxon>
        <taxon>Geoalkalibacteraceae</taxon>
        <taxon>Geoalkalibacter</taxon>
    </lineage>
</organism>
<accession>A0ABY5ZIW7</accession>
<dbReference type="InterPro" id="IPR046847">
    <property type="entry name" value="Xre-like_HTH"/>
</dbReference>
<keyword evidence="4" id="KW-1185">Reference proteome</keyword>
<proteinExistence type="predicted"/>
<dbReference type="EMBL" id="CP092109">
    <property type="protein sequence ID" value="UWZ79080.1"/>
    <property type="molecule type" value="Genomic_DNA"/>
</dbReference>
<feature type="domain" description="Antitoxin Xre-like helix-turn-helix" evidence="2">
    <location>
        <begin position="37"/>
        <end position="98"/>
    </location>
</feature>